<dbReference type="InterPro" id="IPR020103">
    <property type="entry name" value="PsdUridine_synth_cat_dom_sf"/>
</dbReference>
<evidence type="ECO:0000259" key="5">
    <source>
        <dbReference type="Pfam" id="PF01416"/>
    </source>
</evidence>
<dbReference type="GO" id="GO:1990481">
    <property type="term" value="P:mRNA pseudouridine synthesis"/>
    <property type="evidence" value="ECO:0007669"/>
    <property type="project" value="TreeGrafter"/>
</dbReference>
<keyword evidence="2 4" id="KW-0819">tRNA processing</keyword>
<comment type="similarity">
    <text evidence="1 4">Belongs to the tRNA pseudouridine synthase TruA family.</text>
</comment>
<evidence type="ECO:0000256" key="2">
    <source>
        <dbReference type="ARBA" id="ARBA00022694"/>
    </source>
</evidence>
<comment type="catalytic activity">
    <reaction evidence="4">
        <text>uridine(38/39/40) in tRNA = pseudouridine(38/39/40) in tRNA</text>
        <dbReference type="Rhea" id="RHEA:22376"/>
        <dbReference type="Rhea" id="RHEA-COMP:10085"/>
        <dbReference type="Rhea" id="RHEA-COMP:10087"/>
        <dbReference type="ChEBI" id="CHEBI:65314"/>
        <dbReference type="ChEBI" id="CHEBI:65315"/>
        <dbReference type="EC" id="5.4.99.12"/>
    </reaction>
</comment>
<dbReference type="Gene3D" id="3.30.70.660">
    <property type="entry name" value="Pseudouridine synthase I, catalytic domain, C-terminal subdomain"/>
    <property type="match status" value="1"/>
</dbReference>
<dbReference type="InterPro" id="IPR020097">
    <property type="entry name" value="PsdUridine_synth_TruA_a/b_dom"/>
</dbReference>
<dbReference type="EC" id="5.4.99.12" evidence="4"/>
<evidence type="ECO:0000313" key="6">
    <source>
        <dbReference type="EMBL" id="CEK68589.1"/>
    </source>
</evidence>
<feature type="domain" description="Pseudouridine synthase I TruA alpha/beta" evidence="5">
    <location>
        <begin position="4"/>
        <end position="92"/>
    </location>
</feature>
<protein>
    <recommendedName>
        <fullName evidence="4">tRNA pseudouridine synthase</fullName>
        <ecNumber evidence="4">5.4.99.12</ecNumber>
    </recommendedName>
</protein>
<evidence type="ECO:0000256" key="4">
    <source>
        <dbReference type="RuleBase" id="RU003792"/>
    </source>
</evidence>
<dbReference type="InterPro" id="IPR001406">
    <property type="entry name" value="PsdUridine_synth_TruA"/>
</dbReference>
<name>A0A0B6ZIY1_9EUPU</name>
<dbReference type="SUPFAM" id="SSF55120">
    <property type="entry name" value="Pseudouridine synthase"/>
    <property type="match status" value="1"/>
</dbReference>
<dbReference type="AlphaFoldDB" id="A0A0B6ZIY1"/>
<dbReference type="GO" id="GO:0160147">
    <property type="term" value="F:tRNA pseudouridine(38-40) synthase activity"/>
    <property type="evidence" value="ECO:0007669"/>
    <property type="project" value="UniProtKB-EC"/>
</dbReference>
<evidence type="ECO:0000256" key="3">
    <source>
        <dbReference type="ARBA" id="ARBA00023235"/>
    </source>
</evidence>
<reference evidence="6" key="1">
    <citation type="submission" date="2014-12" db="EMBL/GenBank/DDBJ databases">
        <title>Insight into the proteome of Arion vulgaris.</title>
        <authorList>
            <person name="Aradska J."/>
            <person name="Bulat T."/>
            <person name="Smidak R."/>
            <person name="Sarate P."/>
            <person name="Gangsoo J."/>
            <person name="Sialana F."/>
            <person name="Bilban M."/>
            <person name="Lubec G."/>
        </authorList>
    </citation>
    <scope>NUCLEOTIDE SEQUENCE</scope>
    <source>
        <tissue evidence="6">Skin</tissue>
    </source>
</reference>
<dbReference type="InterPro" id="IPR020095">
    <property type="entry name" value="PsdUridine_synth_TruA_C"/>
</dbReference>
<organism evidence="6">
    <name type="scientific">Arion vulgaris</name>
    <dbReference type="NCBI Taxonomy" id="1028688"/>
    <lineage>
        <taxon>Eukaryota</taxon>
        <taxon>Metazoa</taxon>
        <taxon>Spiralia</taxon>
        <taxon>Lophotrochozoa</taxon>
        <taxon>Mollusca</taxon>
        <taxon>Gastropoda</taxon>
        <taxon>Heterobranchia</taxon>
        <taxon>Euthyneura</taxon>
        <taxon>Panpulmonata</taxon>
        <taxon>Eupulmonata</taxon>
        <taxon>Stylommatophora</taxon>
        <taxon>Helicina</taxon>
        <taxon>Arionoidea</taxon>
        <taxon>Arionidae</taxon>
        <taxon>Arion</taxon>
    </lineage>
</organism>
<dbReference type="GO" id="GO:0031119">
    <property type="term" value="P:tRNA pseudouridine synthesis"/>
    <property type="evidence" value="ECO:0007669"/>
    <property type="project" value="TreeGrafter"/>
</dbReference>
<sequence length="105" mass="11912">MNEAATKLIGEHDFRNLCKMDVGNGVINFTRKILRADIVVLSQVENGYSMCELTVVGQAFLWHQIRCIVSVLFLIAQGKEDMSIVEELLNIEIDINNCNISYQYS</sequence>
<gene>
    <name evidence="6" type="primary">ORF66874</name>
</gene>
<keyword evidence="3 4" id="KW-0413">Isomerase</keyword>
<dbReference type="EMBL" id="HACG01021724">
    <property type="protein sequence ID" value="CEK68589.1"/>
    <property type="molecule type" value="Transcribed_RNA"/>
</dbReference>
<evidence type="ECO:0000256" key="1">
    <source>
        <dbReference type="ARBA" id="ARBA00009375"/>
    </source>
</evidence>
<proteinExistence type="inferred from homology"/>
<dbReference type="GO" id="GO:0005737">
    <property type="term" value="C:cytoplasm"/>
    <property type="evidence" value="ECO:0007669"/>
    <property type="project" value="TreeGrafter"/>
</dbReference>
<dbReference type="PANTHER" id="PTHR11142">
    <property type="entry name" value="PSEUDOURIDYLATE SYNTHASE"/>
    <property type="match status" value="1"/>
</dbReference>
<dbReference type="GO" id="GO:0003723">
    <property type="term" value="F:RNA binding"/>
    <property type="evidence" value="ECO:0007669"/>
    <property type="project" value="InterPro"/>
</dbReference>
<dbReference type="Pfam" id="PF01416">
    <property type="entry name" value="PseudoU_synth_1"/>
    <property type="match status" value="1"/>
</dbReference>
<dbReference type="GO" id="GO:0005634">
    <property type="term" value="C:nucleus"/>
    <property type="evidence" value="ECO:0007669"/>
    <property type="project" value="TreeGrafter"/>
</dbReference>
<accession>A0A0B6ZIY1</accession>
<dbReference type="PANTHER" id="PTHR11142:SF5">
    <property type="entry name" value="TRNA PSEUDOURIDINE(38_39) SYNTHASE"/>
    <property type="match status" value="1"/>
</dbReference>